<sequence>MIVVYTSNTGYTEQYAKLLAKKLDVPAYRLDSVPKCHLHKEAVFLGWLFAGTIVGYKKAARLYSLRAVCGVGMSPPTAELADGLRVKMHVPSAVPVFYLQGGFDINKLHGPMKLIMKFKCKEIAGRLELRGELSEAEQATYQMTQTGGSAVSDAALAEVLAYLR</sequence>
<proteinExistence type="predicted"/>
<evidence type="ECO:0000313" key="1">
    <source>
        <dbReference type="EMBL" id="HIQ78347.1"/>
    </source>
</evidence>
<evidence type="ECO:0008006" key="3">
    <source>
        <dbReference type="Google" id="ProtNLM"/>
    </source>
</evidence>
<dbReference type="EMBL" id="DVGA01000040">
    <property type="protein sequence ID" value="HIQ78347.1"/>
    <property type="molecule type" value="Genomic_DNA"/>
</dbReference>
<dbReference type="SUPFAM" id="SSF52218">
    <property type="entry name" value="Flavoproteins"/>
    <property type="match status" value="1"/>
</dbReference>
<evidence type="ECO:0000313" key="2">
    <source>
        <dbReference type="Proteomes" id="UP000824262"/>
    </source>
</evidence>
<dbReference type="Proteomes" id="UP000824262">
    <property type="component" value="Unassembled WGS sequence"/>
</dbReference>
<dbReference type="InterPro" id="IPR029039">
    <property type="entry name" value="Flavoprotein-like_sf"/>
</dbReference>
<organism evidence="1 2">
    <name type="scientific">Candidatus Scatomorpha intestinavium</name>
    <dbReference type="NCBI Taxonomy" id="2840922"/>
    <lineage>
        <taxon>Bacteria</taxon>
        <taxon>Bacillati</taxon>
        <taxon>Bacillota</taxon>
        <taxon>Clostridia</taxon>
        <taxon>Eubacteriales</taxon>
        <taxon>Candidatus Scatomorpha</taxon>
    </lineage>
</organism>
<comment type="caution">
    <text evidence="1">The sequence shown here is derived from an EMBL/GenBank/DDBJ whole genome shotgun (WGS) entry which is preliminary data.</text>
</comment>
<dbReference type="InterPro" id="IPR001226">
    <property type="entry name" value="Flavodoxin_CS"/>
</dbReference>
<gene>
    <name evidence="1" type="ORF">IAB77_03715</name>
</gene>
<dbReference type="GO" id="GO:0009055">
    <property type="term" value="F:electron transfer activity"/>
    <property type="evidence" value="ECO:0007669"/>
    <property type="project" value="InterPro"/>
</dbReference>
<dbReference type="GO" id="GO:0010181">
    <property type="term" value="F:FMN binding"/>
    <property type="evidence" value="ECO:0007669"/>
    <property type="project" value="InterPro"/>
</dbReference>
<accession>A0A9D0ZDZ4</accession>
<dbReference type="AlphaFoldDB" id="A0A9D0ZDZ4"/>
<reference evidence="1" key="2">
    <citation type="journal article" date="2021" name="PeerJ">
        <title>Extensive microbial diversity within the chicken gut microbiome revealed by metagenomics and culture.</title>
        <authorList>
            <person name="Gilroy R."/>
            <person name="Ravi A."/>
            <person name="Getino M."/>
            <person name="Pursley I."/>
            <person name="Horton D.L."/>
            <person name="Alikhan N.F."/>
            <person name="Baker D."/>
            <person name="Gharbi K."/>
            <person name="Hall N."/>
            <person name="Watson M."/>
            <person name="Adriaenssens E.M."/>
            <person name="Foster-Nyarko E."/>
            <person name="Jarju S."/>
            <person name="Secka A."/>
            <person name="Antonio M."/>
            <person name="Oren A."/>
            <person name="Chaudhuri R.R."/>
            <person name="La Ragione R."/>
            <person name="Hildebrand F."/>
            <person name="Pallen M.J."/>
        </authorList>
    </citation>
    <scope>NUCLEOTIDE SEQUENCE</scope>
    <source>
        <strain evidence="1">ChiBcolR7-354</strain>
    </source>
</reference>
<name>A0A9D0ZDZ4_9FIRM</name>
<reference evidence="1" key="1">
    <citation type="submission" date="2020-10" db="EMBL/GenBank/DDBJ databases">
        <authorList>
            <person name="Gilroy R."/>
        </authorList>
    </citation>
    <scope>NUCLEOTIDE SEQUENCE</scope>
    <source>
        <strain evidence="1">ChiBcolR7-354</strain>
    </source>
</reference>
<protein>
    <recommendedName>
        <fullName evidence="3">Flavodoxin domain-containing protein</fullName>
    </recommendedName>
</protein>
<dbReference type="PROSITE" id="PS00201">
    <property type="entry name" value="FLAVODOXIN"/>
    <property type="match status" value="1"/>
</dbReference>